<evidence type="ECO:0000313" key="3">
    <source>
        <dbReference type="Proteomes" id="UP001375743"/>
    </source>
</evidence>
<proteinExistence type="predicted"/>
<protein>
    <submittedName>
        <fullName evidence="2">Uncharacterized protein</fullName>
    </submittedName>
</protein>
<keyword evidence="3" id="KW-1185">Reference proteome</keyword>
<evidence type="ECO:0000313" key="2">
    <source>
        <dbReference type="EMBL" id="MEK0082275.1"/>
    </source>
</evidence>
<feature type="region of interest" description="Disordered" evidence="1">
    <location>
        <begin position="1"/>
        <end position="28"/>
    </location>
</feature>
<reference evidence="2 3" key="1">
    <citation type="submission" date="2024-01" db="EMBL/GenBank/DDBJ databases">
        <title>Multi-omics insights into the function and evolution of sodium benzoate biodegradation pathways in Benzoatithermus flavus gen. nov., sp. nov. from hot spring.</title>
        <authorList>
            <person name="Hu C.-J."/>
            <person name="Li W.-J."/>
        </authorList>
    </citation>
    <scope>NUCLEOTIDE SEQUENCE [LARGE SCALE GENOMIC DNA]</scope>
    <source>
        <strain evidence="2 3">SYSU G07066</strain>
    </source>
</reference>
<name>A0ABU8XPD1_9PROT</name>
<sequence>MTTQDHRPPGKIPPPLRPEGESEHRDELLQPTEDATVCLPEADPADVSIVRQVFHLSLAQLAAIFGIPFRKAKE</sequence>
<dbReference type="Proteomes" id="UP001375743">
    <property type="component" value="Unassembled WGS sequence"/>
</dbReference>
<dbReference type="RefSeq" id="WP_418158123.1">
    <property type="nucleotide sequence ID" value="NZ_JBBLZC010000002.1"/>
</dbReference>
<feature type="compositionally biased region" description="Basic and acidic residues" evidence="1">
    <location>
        <begin position="18"/>
        <end position="28"/>
    </location>
</feature>
<comment type="caution">
    <text evidence="2">The sequence shown here is derived from an EMBL/GenBank/DDBJ whole genome shotgun (WGS) entry which is preliminary data.</text>
</comment>
<organism evidence="2 3">
    <name type="scientific">Benzoatithermus flavus</name>
    <dbReference type="NCBI Taxonomy" id="3108223"/>
    <lineage>
        <taxon>Bacteria</taxon>
        <taxon>Pseudomonadati</taxon>
        <taxon>Pseudomonadota</taxon>
        <taxon>Alphaproteobacteria</taxon>
        <taxon>Geminicoccales</taxon>
        <taxon>Geminicoccaceae</taxon>
        <taxon>Benzoatithermus</taxon>
    </lineage>
</organism>
<evidence type="ECO:0000256" key="1">
    <source>
        <dbReference type="SAM" id="MobiDB-lite"/>
    </source>
</evidence>
<gene>
    <name evidence="2" type="ORF">U1T56_03865</name>
</gene>
<dbReference type="EMBL" id="JBBLZC010000002">
    <property type="protein sequence ID" value="MEK0082275.1"/>
    <property type="molecule type" value="Genomic_DNA"/>
</dbReference>
<accession>A0ABU8XPD1</accession>